<evidence type="ECO:0000313" key="2">
    <source>
        <dbReference type="Proteomes" id="UP000298471"/>
    </source>
</evidence>
<dbReference type="Proteomes" id="UP000298471">
    <property type="component" value="Unassembled WGS sequence"/>
</dbReference>
<evidence type="ECO:0000313" key="1">
    <source>
        <dbReference type="EMBL" id="TGE29800.1"/>
    </source>
</evidence>
<name>A0A4Z0QIH7_9BACT</name>
<gene>
    <name evidence="1" type="ORF">E5K02_10175</name>
</gene>
<keyword evidence="2" id="KW-1185">Reference proteome</keyword>
<accession>A0A4Z0QIH7</accession>
<reference evidence="1 2" key="1">
    <citation type="submission" date="2019-04" db="EMBL/GenBank/DDBJ databases">
        <authorList>
            <person name="Feng G."/>
            <person name="Zhang J."/>
            <person name="Zhu H."/>
        </authorList>
    </citation>
    <scope>NUCLEOTIDE SEQUENCE [LARGE SCALE GENOMIC DNA]</scope>
    <source>
        <strain evidence="1 2">9PBR-1</strain>
    </source>
</reference>
<dbReference type="EMBL" id="SRMB01000001">
    <property type="protein sequence ID" value="TGE29800.1"/>
    <property type="molecule type" value="Genomic_DNA"/>
</dbReference>
<organism evidence="1 2">
    <name type="scientific">Hymenobacter metallicola</name>
    <dbReference type="NCBI Taxonomy" id="2563114"/>
    <lineage>
        <taxon>Bacteria</taxon>
        <taxon>Pseudomonadati</taxon>
        <taxon>Bacteroidota</taxon>
        <taxon>Cytophagia</taxon>
        <taxon>Cytophagales</taxon>
        <taxon>Hymenobacteraceae</taxon>
        <taxon>Hymenobacter</taxon>
    </lineage>
</organism>
<protein>
    <submittedName>
        <fullName evidence="1">Uncharacterized protein</fullName>
    </submittedName>
</protein>
<dbReference type="AlphaFoldDB" id="A0A4Z0QIH7"/>
<proteinExistence type="predicted"/>
<comment type="caution">
    <text evidence="1">The sequence shown here is derived from an EMBL/GenBank/DDBJ whole genome shotgun (WGS) entry which is preliminary data.</text>
</comment>
<sequence>MPAGTLVIAEKLRRNHWHKIQNRVVVVAVGKRLVAGRVKQNDLREQGVFLLYSDSHTTADPFLLPIASIRGLWLVEEFLERKQIR</sequence>